<evidence type="ECO:0000256" key="8">
    <source>
        <dbReference type="SAM" id="MobiDB-lite"/>
    </source>
</evidence>
<feature type="compositionally biased region" description="Polar residues" evidence="8">
    <location>
        <begin position="77"/>
        <end position="86"/>
    </location>
</feature>
<evidence type="ECO:0000259" key="9">
    <source>
        <dbReference type="PROSITE" id="PS50048"/>
    </source>
</evidence>
<feature type="region of interest" description="Disordered" evidence="8">
    <location>
        <begin position="123"/>
        <end position="152"/>
    </location>
</feature>
<keyword evidence="12" id="KW-1185">Reference proteome</keyword>
<keyword evidence="2" id="KW-0862">Zinc</keyword>
<dbReference type="GeneID" id="26807865"/>
<feature type="domain" description="RRM" evidence="10">
    <location>
        <begin position="917"/>
        <end position="994"/>
    </location>
</feature>
<dbReference type="SUPFAM" id="SSF57701">
    <property type="entry name" value="Zn2/Cys6 DNA-binding domain"/>
    <property type="match status" value="1"/>
</dbReference>
<evidence type="ECO:0000256" key="3">
    <source>
        <dbReference type="ARBA" id="ARBA00023015"/>
    </source>
</evidence>
<dbReference type="Proteomes" id="UP000037505">
    <property type="component" value="Unassembled WGS sequence"/>
</dbReference>
<dbReference type="GO" id="GO:0003723">
    <property type="term" value="F:RNA binding"/>
    <property type="evidence" value="ECO:0007669"/>
    <property type="project" value="UniProtKB-UniRule"/>
</dbReference>
<dbReference type="PROSITE" id="PS50048">
    <property type="entry name" value="ZN2_CY6_FUNGAL_2"/>
    <property type="match status" value="1"/>
</dbReference>
<evidence type="ECO:0000313" key="12">
    <source>
        <dbReference type="Proteomes" id="UP000037505"/>
    </source>
</evidence>
<dbReference type="Gene3D" id="3.30.70.330">
    <property type="match status" value="2"/>
</dbReference>
<dbReference type="PROSITE" id="PS00463">
    <property type="entry name" value="ZN2_CY6_FUNGAL_1"/>
    <property type="match status" value="1"/>
</dbReference>
<dbReference type="GO" id="GO:0008270">
    <property type="term" value="F:zinc ion binding"/>
    <property type="evidence" value="ECO:0007669"/>
    <property type="project" value="InterPro"/>
</dbReference>
<feature type="domain" description="RRM" evidence="10">
    <location>
        <begin position="1007"/>
        <end position="1085"/>
    </location>
</feature>
<dbReference type="Pfam" id="PF00172">
    <property type="entry name" value="Zn_clus"/>
    <property type="match status" value="1"/>
</dbReference>
<feature type="region of interest" description="Disordered" evidence="8">
    <location>
        <begin position="1"/>
        <end position="20"/>
    </location>
</feature>
<dbReference type="GO" id="GO:0001228">
    <property type="term" value="F:DNA-binding transcription activator activity, RNA polymerase II-specific"/>
    <property type="evidence" value="ECO:0007669"/>
    <property type="project" value="TreeGrafter"/>
</dbReference>
<gene>
    <name evidence="11" type="ORF">ANOM_006061</name>
</gene>
<dbReference type="GO" id="GO:0006351">
    <property type="term" value="P:DNA-templated transcription"/>
    <property type="evidence" value="ECO:0007669"/>
    <property type="project" value="InterPro"/>
</dbReference>
<keyword evidence="3" id="KW-0805">Transcription regulation</keyword>
<dbReference type="CDD" id="cd12148">
    <property type="entry name" value="fungal_TF_MHR"/>
    <property type="match status" value="1"/>
</dbReference>
<dbReference type="GO" id="GO:0000978">
    <property type="term" value="F:RNA polymerase II cis-regulatory region sequence-specific DNA binding"/>
    <property type="evidence" value="ECO:0007669"/>
    <property type="project" value="TreeGrafter"/>
</dbReference>
<dbReference type="CDD" id="cd00067">
    <property type="entry name" value="GAL4"/>
    <property type="match status" value="1"/>
</dbReference>
<keyword evidence="4" id="KW-0238">DNA-binding</keyword>
<feature type="region of interest" description="Disordered" evidence="8">
    <location>
        <begin position="68"/>
        <end position="88"/>
    </location>
</feature>
<dbReference type="InterPro" id="IPR051430">
    <property type="entry name" value="Fungal_TF_Env_Response"/>
</dbReference>
<proteinExistence type="predicted"/>
<dbReference type="InterPro" id="IPR035979">
    <property type="entry name" value="RBD_domain_sf"/>
</dbReference>
<evidence type="ECO:0000256" key="6">
    <source>
        <dbReference type="ARBA" id="ARBA00023242"/>
    </source>
</evidence>
<dbReference type="EMBL" id="JNOM01000170">
    <property type="protein sequence ID" value="KNG85155.1"/>
    <property type="molecule type" value="Genomic_DNA"/>
</dbReference>
<dbReference type="PANTHER" id="PTHR31944">
    <property type="entry name" value="HEME-RESPONSIVE ZINC FINGER TRANSCRIPTION FACTOR HAP1"/>
    <property type="match status" value="1"/>
</dbReference>
<dbReference type="InterPro" id="IPR012677">
    <property type="entry name" value="Nucleotide-bd_a/b_plait_sf"/>
</dbReference>
<keyword evidence="6" id="KW-0539">Nucleus</keyword>
<evidence type="ECO:0000256" key="1">
    <source>
        <dbReference type="ARBA" id="ARBA00022723"/>
    </source>
</evidence>
<organism evidence="11 12">
    <name type="scientific">Aspergillus nomiae NRRL (strain ATCC 15546 / NRRL 13137 / CBS 260.88 / M93)</name>
    <dbReference type="NCBI Taxonomy" id="1509407"/>
    <lineage>
        <taxon>Eukaryota</taxon>
        <taxon>Fungi</taxon>
        <taxon>Dikarya</taxon>
        <taxon>Ascomycota</taxon>
        <taxon>Pezizomycotina</taxon>
        <taxon>Eurotiomycetes</taxon>
        <taxon>Eurotiomycetidae</taxon>
        <taxon>Eurotiales</taxon>
        <taxon>Aspergillaceae</taxon>
        <taxon>Aspergillus</taxon>
        <taxon>Aspergillus subgen. Circumdati</taxon>
    </lineage>
</organism>
<dbReference type="SMART" id="SM00066">
    <property type="entry name" value="GAL4"/>
    <property type="match status" value="1"/>
</dbReference>
<dbReference type="InterPro" id="IPR000504">
    <property type="entry name" value="RRM_dom"/>
</dbReference>
<name>A0A0L1J0H1_ASPN3</name>
<comment type="caution">
    <text evidence="11">The sequence shown here is derived from an EMBL/GenBank/DDBJ whole genome shotgun (WGS) entry which is preliminary data.</text>
</comment>
<evidence type="ECO:0000256" key="7">
    <source>
        <dbReference type="PROSITE-ProRule" id="PRU00176"/>
    </source>
</evidence>
<dbReference type="RefSeq" id="XP_015406078.1">
    <property type="nucleotide sequence ID" value="XM_015551318.1"/>
</dbReference>
<protein>
    <submittedName>
        <fullName evidence="11">C6 transcription factor</fullName>
    </submittedName>
</protein>
<sequence>MSPTPPSTTSSNASAFSPEGQYRVIRKRNRVPLSCGPCRHRKLKCNRAHPCENCVKRGDASSCTYAQASARKKNAPQRVSPSSPDDMQNRIDRLESLVLSLMTNGSQAAGPAAAMAALSGNSSSISSAQHTTDLDLDEDASGGPEESDTEQVTKSFGIMKVDNNKSYYFSEAHWASVLNDIAEVRNYFSTHKKQYEEQAEKLKATKLPTDVPGSTLLFGAMKTTSRAEIMSSLPSKYTTDILVARYFNSYDPSTNILHGPTFQAQYNKHWEDPSQTCVVWIGMLCAIMRLAMLSYHREGDEPPEFRGKTLDMAGTFRNLMAQCLTLADYTKPYPCLIESLIFHLHGDWIQTKDADVSVWVLVGVIARLAMRMGYHRDSKMFPNITPFQGEMRRRVWTIVRQYDLMFSFQVGLPSMIRSADSDTEFPRNLYDDDFDENCKELPPSRPPNEPTPVACLIAKGRLTYAFGRVIEHTSSIQSPSYDQVMEIDAELRRARDLIPEHLIVRPVEESQLEPPKIVMARCAIMSVYHKAQCVLHRRYLIRARENPRFTYSRRTCIDSAMELLRFQSMLHAETVARIPNKHDRLTALVSTDFLLAATIVSLDLYHGHQFQSGGRASGDTYAWGRERREEMIAAVQRSKEIWDELRDDALEAWKASGAIGVMLARLNLGYSDSNTAASSFEPQDEKQSAAMTLGLLSSGMSPMNPTPPAFGDGAIKMGETPLPSQGGFGAMADMPGAPSPLSAMFGQMPDMQLPLDWDTWDNYIQNAALDASNQWWPTMDPQQQQQPQPQSQNAHCFRRAASRLLSSTPRSTWATSSSPSRITIPRQTSQFLLQSRWNSKHVPRQPNLTSQDAAATNDNEEQLIQAAVGYMEGTSTPANETADHISKEIEAQPQSTEEESKRAKRVRLLNKEPDPKETVFVGNLFYDVTADDLRKQMEKYGIVESVYITFDNRGISKGFGYVQFDAIDSARRAIDAMHMRVYEGRRVVVAFAQNNIDQHRNLRPVSRTIYIGNMPFEMTDRDINELFRDIVNVIDVRVSVDRRTGIFRGFVHAEFINVESARAAFEILSRKAPYGRKLRLDYSQSNRRADRLENNAE</sequence>
<evidence type="ECO:0000259" key="10">
    <source>
        <dbReference type="PROSITE" id="PS50102"/>
    </source>
</evidence>
<dbReference type="AlphaFoldDB" id="A0A0L1J0H1"/>
<dbReference type="PROSITE" id="PS50102">
    <property type="entry name" value="RRM"/>
    <property type="match status" value="2"/>
</dbReference>
<keyword evidence="5" id="KW-0804">Transcription</keyword>
<accession>A0A0L1J0H1</accession>
<evidence type="ECO:0000256" key="5">
    <source>
        <dbReference type="ARBA" id="ARBA00023163"/>
    </source>
</evidence>
<dbReference type="SMART" id="SM00360">
    <property type="entry name" value="RRM"/>
    <property type="match status" value="2"/>
</dbReference>
<dbReference type="Pfam" id="PF00076">
    <property type="entry name" value="RRM_1"/>
    <property type="match status" value="2"/>
</dbReference>
<feature type="domain" description="Zn(2)-C6 fungal-type" evidence="9">
    <location>
        <begin position="34"/>
        <end position="65"/>
    </location>
</feature>
<keyword evidence="1" id="KW-0479">Metal-binding</keyword>
<dbReference type="CDD" id="cd00590">
    <property type="entry name" value="RRM_SF"/>
    <property type="match status" value="1"/>
</dbReference>
<dbReference type="InterPro" id="IPR001138">
    <property type="entry name" value="Zn2Cys6_DnaBD"/>
</dbReference>
<dbReference type="Pfam" id="PF04082">
    <property type="entry name" value="Fungal_trans"/>
    <property type="match status" value="1"/>
</dbReference>
<dbReference type="STRING" id="1509407.A0A0L1J0H1"/>
<dbReference type="Gene3D" id="4.10.240.10">
    <property type="entry name" value="Zn(2)-C6 fungal-type DNA-binding domain"/>
    <property type="match status" value="1"/>
</dbReference>
<dbReference type="SMART" id="SM00906">
    <property type="entry name" value="Fungal_trans"/>
    <property type="match status" value="1"/>
</dbReference>
<evidence type="ECO:0000256" key="4">
    <source>
        <dbReference type="ARBA" id="ARBA00023125"/>
    </source>
</evidence>
<dbReference type="OrthoDB" id="762982at2759"/>
<feature type="compositionally biased region" description="Acidic residues" evidence="8">
    <location>
        <begin position="134"/>
        <end position="149"/>
    </location>
</feature>
<keyword evidence="7" id="KW-0694">RNA-binding</keyword>
<dbReference type="InterPro" id="IPR007219">
    <property type="entry name" value="XnlR_reg_dom"/>
</dbReference>
<dbReference type="SUPFAM" id="SSF54928">
    <property type="entry name" value="RNA-binding domain, RBD"/>
    <property type="match status" value="1"/>
</dbReference>
<dbReference type="InterPro" id="IPR036864">
    <property type="entry name" value="Zn2-C6_fun-type_DNA-bd_sf"/>
</dbReference>
<evidence type="ECO:0000313" key="11">
    <source>
        <dbReference type="EMBL" id="KNG85155.1"/>
    </source>
</evidence>
<reference evidence="11 12" key="1">
    <citation type="submission" date="2014-06" db="EMBL/GenBank/DDBJ databases">
        <title>The Genome of the Aflatoxigenic Filamentous Fungus Aspergillus nomius.</title>
        <authorList>
            <person name="Moore M.G."/>
            <person name="Shannon B.M."/>
            <person name="Brian M.M."/>
        </authorList>
    </citation>
    <scope>NUCLEOTIDE SEQUENCE [LARGE SCALE GENOMIC DNA]</scope>
    <source>
        <strain evidence="11 12">NRRL 13137</strain>
    </source>
</reference>
<dbReference type="PANTHER" id="PTHR31944:SF131">
    <property type="entry name" value="HEME-RESPONSIVE ZINC FINGER TRANSCRIPTION FACTOR HAP1"/>
    <property type="match status" value="1"/>
</dbReference>
<evidence type="ECO:0000256" key="2">
    <source>
        <dbReference type="ARBA" id="ARBA00022833"/>
    </source>
</evidence>
<dbReference type="GO" id="GO:0005634">
    <property type="term" value="C:nucleus"/>
    <property type="evidence" value="ECO:0007669"/>
    <property type="project" value="TreeGrafter"/>
</dbReference>